<keyword evidence="4" id="KW-1185">Reference proteome</keyword>
<feature type="compositionally biased region" description="Basic and acidic residues" evidence="1">
    <location>
        <begin position="88"/>
        <end position="100"/>
    </location>
</feature>
<feature type="region of interest" description="Disordered" evidence="1">
    <location>
        <begin position="59"/>
        <end position="104"/>
    </location>
</feature>
<dbReference type="CDD" id="cd00077">
    <property type="entry name" value="HDc"/>
    <property type="match status" value="1"/>
</dbReference>
<dbReference type="OrthoDB" id="9816273at2"/>
<dbReference type="NCBIfam" id="TIGR00277">
    <property type="entry name" value="HDIG"/>
    <property type="match status" value="1"/>
</dbReference>
<dbReference type="EMBL" id="FOSH01000019">
    <property type="protein sequence ID" value="SFK68868.1"/>
    <property type="molecule type" value="Genomic_DNA"/>
</dbReference>
<evidence type="ECO:0000313" key="4">
    <source>
        <dbReference type="Proteomes" id="UP000198924"/>
    </source>
</evidence>
<dbReference type="STRING" id="45496.SAMN04488079_11951"/>
<dbReference type="SMART" id="SM00471">
    <property type="entry name" value="HDc"/>
    <property type="match status" value="1"/>
</dbReference>
<dbReference type="Proteomes" id="UP000198924">
    <property type="component" value="Unassembled WGS sequence"/>
</dbReference>
<dbReference type="InterPro" id="IPR003607">
    <property type="entry name" value="HD/PDEase_dom"/>
</dbReference>
<evidence type="ECO:0000259" key="2">
    <source>
        <dbReference type="PROSITE" id="PS51832"/>
    </source>
</evidence>
<dbReference type="InterPro" id="IPR021812">
    <property type="entry name" value="DUF3391"/>
</dbReference>
<dbReference type="PROSITE" id="PS51832">
    <property type="entry name" value="HD_GYP"/>
    <property type="match status" value="1"/>
</dbReference>
<dbReference type="InterPro" id="IPR037522">
    <property type="entry name" value="HD_GYP_dom"/>
</dbReference>
<dbReference type="Pfam" id="PF11871">
    <property type="entry name" value="DUF3391"/>
    <property type="match status" value="1"/>
</dbReference>
<dbReference type="PANTHER" id="PTHR43155:SF2">
    <property type="entry name" value="CYCLIC DI-GMP PHOSPHODIESTERASE PA4108"/>
    <property type="match status" value="1"/>
</dbReference>
<dbReference type="Pfam" id="PF13487">
    <property type="entry name" value="HD_5"/>
    <property type="match status" value="1"/>
</dbReference>
<dbReference type="GO" id="GO:0008081">
    <property type="term" value="F:phosphoric diester hydrolase activity"/>
    <property type="evidence" value="ECO:0007669"/>
    <property type="project" value="UniProtKB-ARBA"/>
</dbReference>
<name>A0A1I4BJD0_9GAMM</name>
<evidence type="ECO:0000313" key="3">
    <source>
        <dbReference type="EMBL" id="SFK68868.1"/>
    </source>
</evidence>
<sequence length="411" mass="45646">MAIKRIAVNELHIGMYIQKLGGSWIQHPFVRSSFLLTDPNDIKRIKQAGIKELWIDDEKGELPETETVESPDSPQETIESTDADADPVQDKPHSDVKAKTDSTSIENEIERAKKLCQDAKPQIISMFNDIRLGKAIDPQTTLPLVGEINSLVQRNSAAILSVARLKTHDDYTYMHSVAVCALMLSLANQMGLDNEQTRLAGIGGLMHDLGKAVMPLEILNKPGKLSDAEYAVMKKHTLVGAKILEDSGAEAEVIDIALNHHEKINGTGYPNQLPAEKISLLARMAAICDVYDAVTSERSYKKPWEPANSIREMAKWDGHFDKQIFNAFVKSVGIYPIGSLVRLSSQRLAVVIETHPGSLLSPIVKVFFSIRSKAPIPIQIIDLAAKNCKERIEGPEEPRDWDFKSLDNLWL</sequence>
<protein>
    <submittedName>
        <fullName evidence="3">HDIG domain-containing protein</fullName>
    </submittedName>
</protein>
<dbReference type="AlphaFoldDB" id="A0A1I4BJD0"/>
<dbReference type="Gene3D" id="1.10.3210.10">
    <property type="entry name" value="Hypothetical protein af1432"/>
    <property type="match status" value="1"/>
</dbReference>
<dbReference type="InterPro" id="IPR006675">
    <property type="entry name" value="HDIG_dom"/>
</dbReference>
<proteinExistence type="predicted"/>
<accession>A0A1I4BJD0</accession>
<dbReference type="SUPFAM" id="SSF109604">
    <property type="entry name" value="HD-domain/PDEase-like"/>
    <property type="match status" value="1"/>
</dbReference>
<feature type="domain" description="HD-GYP" evidence="2">
    <location>
        <begin position="151"/>
        <end position="344"/>
    </location>
</feature>
<organism evidence="3 4">
    <name type="scientific">Methylophaga sulfidovorans</name>
    <dbReference type="NCBI Taxonomy" id="45496"/>
    <lineage>
        <taxon>Bacteria</taxon>
        <taxon>Pseudomonadati</taxon>
        <taxon>Pseudomonadota</taxon>
        <taxon>Gammaproteobacteria</taxon>
        <taxon>Thiotrichales</taxon>
        <taxon>Piscirickettsiaceae</taxon>
        <taxon>Methylophaga</taxon>
    </lineage>
</organism>
<dbReference type="RefSeq" id="WP_091715686.1">
    <property type="nucleotide sequence ID" value="NZ_FOSH01000019.1"/>
</dbReference>
<reference evidence="4" key="1">
    <citation type="submission" date="2016-10" db="EMBL/GenBank/DDBJ databases">
        <authorList>
            <person name="Varghese N."/>
            <person name="Submissions S."/>
        </authorList>
    </citation>
    <scope>NUCLEOTIDE SEQUENCE [LARGE SCALE GENOMIC DNA]</scope>
    <source>
        <strain evidence="4">DSM 11578</strain>
    </source>
</reference>
<dbReference type="PANTHER" id="PTHR43155">
    <property type="entry name" value="CYCLIC DI-GMP PHOSPHODIESTERASE PA4108-RELATED"/>
    <property type="match status" value="1"/>
</dbReference>
<gene>
    <name evidence="3" type="ORF">SAMN04488079_11951</name>
</gene>
<evidence type="ECO:0000256" key="1">
    <source>
        <dbReference type="SAM" id="MobiDB-lite"/>
    </source>
</evidence>